<dbReference type="UniPathway" id="UPA00071"/>
<accession>A0A7W6GPJ8</accession>
<evidence type="ECO:0000313" key="7">
    <source>
        <dbReference type="Proteomes" id="UP000552757"/>
    </source>
</evidence>
<evidence type="ECO:0000313" key="6">
    <source>
        <dbReference type="EMBL" id="MBB3982607.1"/>
    </source>
</evidence>
<protein>
    <recommendedName>
        <fullName evidence="5">3-phospho-D-glycerate guanylyltransferase</fullName>
        <shortName evidence="5">3PG guanylyltransferase</shortName>
        <ecNumber evidence="5">2.7.7.106</ecNumber>
    </recommendedName>
</protein>
<dbReference type="Gene3D" id="3.90.550.10">
    <property type="entry name" value="Spore Coat Polysaccharide Biosynthesis Protein SpsA, Chain A"/>
    <property type="match status" value="1"/>
</dbReference>
<name>A0A7W6GPJ8_9SPHN</name>
<keyword evidence="2 5" id="KW-0548">Nucleotidyltransferase</keyword>
<dbReference type="EMBL" id="JACIEB010000005">
    <property type="protein sequence ID" value="MBB3982607.1"/>
    <property type="molecule type" value="Genomic_DNA"/>
</dbReference>
<reference evidence="6 7" key="1">
    <citation type="submission" date="2020-08" db="EMBL/GenBank/DDBJ databases">
        <title>Genomic Encyclopedia of Type Strains, Phase IV (KMG-IV): sequencing the most valuable type-strain genomes for metagenomic binning, comparative biology and taxonomic classification.</title>
        <authorList>
            <person name="Goeker M."/>
        </authorList>
    </citation>
    <scope>NUCLEOTIDE SEQUENCE [LARGE SCALE GENOMIC DNA]</scope>
    <source>
        <strain evidence="6 7">DSM 29348</strain>
    </source>
</reference>
<comment type="function">
    <text evidence="5">Guanylyltransferase that catalyzes the activation of (2R)-3-phosphoglycerate (3PG) as 3-[(R)-glyceryl]-diphospho-5'-guanosine, via the condensation of 3PG with GTP. It is involved in the biosynthesis of a derivative of the hydride carrier cofactor coenzyme F420, 3PG-F420.</text>
</comment>
<evidence type="ECO:0000256" key="5">
    <source>
        <dbReference type="HAMAP-Rule" id="MF_02114"/>
    </source>
</evidence>
<dbReference type="AlphaFoldDB" id="A0A7W6GPJ8"/>
<dbReference type="Proteomes" id="UP000552757">
    <property type="component" value="Unassembled WGS sequence"/>
</dbReference>
<keyword evidence="1 5" id="KW-0808">Transferase</keyword>
<proteinExistence type="inferred from homology"/>
<gene>
    <name evidence="5" type="primary">fbiD</name>
    <name evidence="6" type="ORF">GGR44_002273</name>
</gene>
<dbReference type="SUPFAM" id="SSF53448">
    <property type="entry name" value="Nucleotide-diphospho-sugar transferases"/>
    <property type="match status" value="1"/>
</dbReference>
<keyword evidence="7" id="KW-1185">Reference proteome</keyword>
<dbReference type="InterPro" id="IPR029044">
    <property type="entry name" value="Nucleotide-diphossugar_trans"/>
</dbReference>
<dbReference type="Pfam" id="PF01983">
    <property type="entry name" value="CofC"/>
    <property type="match status" value="1"/>
</dbReference>
<dbReference type="GO" id="GO:0043814">
    <property type="term" value="F:phospholactate guanylyltransferase activity"/>
    <property type="evidence" value="ECO:0007669"/>
    <property type="project" value="InterPro"/>
</dbReference>
<dbReference type="InterPro" id="IPR002835">
    <property type="entry name" value="CofC"/>
</dbReference>
<dbReference type="EC" id="2.7.7.106" evidence="5"/>
<evidence type="ECO:0000256" key="3">
    <source>
        <dbReference type="ARBA" id="ARBA00022741"/>
    </source>
</evidence>
<dbReference type="RefSeq" id="WP_183955685.1">
    <property type="nucleotide sequence ID" value="NZ_JACIEB010000005.1"/>
</dbReference>
<dbReference type="HAMAP" id="MF_02114">
    <property type="entry name" value="CofC"/>
    <property type="match status" value="1"/>
</dbReference>
<evidence type="ECO:0000256" key="1">
    <source>
        <dbReference type="ARBA" id="ARBA00022679"/>
    </source>
</evidence>
<sequence length="189" mass="19544">MSWIAVLPLRQGKDPKTRLATRLSAPQRIALARAMAGHVLDALSACPRVGRIILLSPDAPVDGMAGEWRRDEGRGLNAELNALRAALGEPAMLVVHGDLPMLSAQDIAAMIDAAQAHGCALAPDQHGAGTNAVALADGQAMDFAFGPDSLRLHQAAAPGAALVRRPGLAMDVDTPDDLDAALAAGYRPG</sequence>
<comment type="caution">
    <text evidence="6">The sequence shown here is derived from an EMBL/GenBank/DDBJ whole genome shotgun (WGS) entry which is preliminary data.</text>
</comment>
<dbReference type="GO" id="GO:0005525">
    <property type="term" value="F:GTP binding"/>
    <property type="evidence" value="ECO:0007669"/>
    <property type="project" value="UniProtKB-KW"/>
</dbReference>
<dbReference type="PANTHER" id="PTHR40392">
    <property type="entry name" value="2-PHOSPHO-L-LACTATE GUANYLYLTRANSFERASE"/>
    <property type="match status" value="1"/>
</dbReference>
<dbReference type="PANTHER" id="PTHR40392:SF1">
    <property type="entry name" value="2-PHOSPHO-L-LACTATE GUANYLYLTRANSFERASE"/>
    <property type="match status" value="1"/>
</dbReference>
<comment type="similarity">
    <text evidence="5">Belongs to the CofC family.</text>
</comment>
<organism evidence="6 7">
    <name type="scientific">Sphingobium fontiphilum</name>
    <dbReference type="NCBI Taxonomy" id="944425"/>
    <lineage>
        <taxon>Bacteria</taxon>
        <taxon>Pseudomonadati</taxon>
        <taxon>Pseudomonadota</taxon>
        <taxon>Alphaproteobacteria</taxon>
        <taxon>Sphingomonadales</taxon>
        <taxon>Sphingomonadaceae</taxon>
        <taxon>Sphingobium</taxon>
    </lineage>
</organism>
<evidence type="ECO:0000256" key="4">
    <source>
        <dbReference type="ARBA" id="ARBA00023134"/>
    </source>
</evidence>
<keyword evidence="4 5" id="KW-0342">GTP-binding</keyword>
<dbReference type="GO" id="GO:0052645">
    <property type="term" value="P:F420-0 metabolic process"/>
    <property type="evidence" value="ECO:0007669"/>
    <property type="project" value="UniProtKB-UniRule"/>
</dbReference>
<keyword evidence="3 5" id="KW-0547">Nucleotide-binding</keyword>
<dbReference type="NCBIfam" id="TIGR03552">
    <property type="entry name" value="F420_cofC"/>
    <property type="match status" value="1"/>
</dbReference>
<evidence type="ECO:0000256" key="2">
    <source>
        <dbReference type="ARBA" id="ARBA00022695"/>
    </source>
</evidence>
<comment type="catalytic activity">
    <reaction evidence="5">
        <text>(2R)-3-phosphoglycerate + GTP + H(+) = 3-[(R)-glyceryl]-diphospho-5'-guanosine + diphosphate</text>
        <dbReference type="Rhea" id="RHEA:63440"/>
        <dbReference type="ChEBI" id="CHEBI:15378"/>
        <dbReference type="ChEBI" id="CHEBI:33019"/>
        <dbReference type="ChEBI" id="CHEBI:37565"/>
        <dbReference type="ChEBI" id="CHEBI:58272"/>
        <dbReference type="ChEBI" id="CHEBI:147306"/>
        <dbReference type="EC" id="2.7.7.106"/>
    </reaction>
</comment>
<comment type="pathway">
    <text evidence="5">Cofactor biosynthesis; coenzyme F420 biosynthesis.</text>
</comment>